<organism evidence="1 2">
    <name type="scientific">Zostera marina</name>
    <name type="common">Eelgrass</name>
    <dbReference type="NCBI Taxonomy" id="29655"/>
    <lineage>
        <taxon>Eukaryota</taxon>
        <taxon>Viridiplantae</taxon>
        <taxon>Streptophyta</taxon>
        <taxon>Embryophyta</taxon>
        <taxon>Tracheophyta</taxon>
        <taxon>Spermatophyta</taxon>
        <taxon>Magnoliopsida</taxon>
        <taxon>Liliopsida</taxon>
        <taxon>Zosteraceae</taxon>
        <taxon>Zostera</taxon>
    </lineage>
</organism>
<dbReference type="Proteomes" id="UP000036987">
    <property type="component" value="Unassembled WGS sequence"/>
</dbReference>
<dbReference type="OMA" id="DCRDFTN"/>
<dbReference type="PANTHER" id="PTHR36342:SF1">
    <property type="entry name" value="PTB DOMAIN ENGULFMENT ADAPTER"/>
    <property type="match status" value="1"/>
</dbReference>
<evidence type="ECO:0000313" key="2">
    <source>
        <dbReference type="Proteomes" id="UP000036987"/>
    </source>
</evidence>
<proteinExistence type="predicted"/>
<reference evidence="2" key="1">
    <citation type="journal article" date="2016" name="Nature">
        <title>The genome of the seagrass Zostera marina reveals angiosperm adaptation to the sea.</title>
        <authorList>
            <person name="Olsen J.L."/>
            <person name="Rouze P."/>
            <person name="Verhelst B."/>
            <person name="Lin Y.-C."/>
            <person name="Bayer T."/>
            <person name="Collen J."/>
            <person name="Dattolo E."/>
            <person name="De Paoli E."/>
            <person name="Dittami S."/>
            <person name="Maumus F."/>
            <person name="Michel G."/>
            <person name="Kersting A."/>
            <person name="Lauritano C."/>
            <person name="Lohaus R."/>
            <person name="Toepel M."/>
            <person name="Tonon T."/>
            <person name="Vanneste K."/>
            <person name="Amirebrahimi M."/>
            <person name="Brakel J."/>
            <person name="Bostroem C."/>
            <person name="Chovatia M."/>
            <person name="Grimwood J."/>
            <person name="Jenkins J.W."/>
            <person name="Jueterbock A."/>
            <person name="Mraz A."/>
            <person name="Stam W.T."/>
            <person name="Tice H."/>
            <person name="Bornberg-Bauer E."/>
            <person name="Green P.J."/>
            <person name="Pearson G.A."/>
            <person name="Procaccini G."/>
            <person name="Duarte C.M."/>
            <person name="Schmutz J."/>
            <person name="Reusch T.B.H."/>
            <person name="Van de Peer Y."/>
        </authorList>
    </citation>
    <scope>NUCLEOTIDE SEQUENCE [LARGE SCALE GENOMIC DNA]</scope>
    <source>
        <strain evidence="2">cv. Finnish</strain>
    </source>
</reference>
<evidence type="ECO:0000313" key="1">
    <source>
        <dbReference type="EMBL" id="KMZ76478.1"/>
    </source>
</evidence>
<accession>A0A0K9Q5B0</accession>
<dbReference type="AlphaFoldDB" id="A0A0K9Q5B0"/>
<protein>
    <submittedName>
        <fullName evidence="1">Uncharacterized protein</fullName>
    </submittedName>
</protein>
<keyword evidence="2" id="KW-1185">Reference proteome</keyword>
<gene>
    <name evidence="1" type="ORF">ZOSMA_101G00620</name>
</gene>
<dbReference type="PANTHER" id="PTHR36342">
    <property type="entry name" value="PTB DOMAIN ENGULFMENT ADAPTER"/>
    <property type="match status" value="1"/>
</dbReference>
<name>A0A0K9Q5B0_ZOSMR</name>
<comment type="caution">
    <text evidence="1">The sequence shown here is derived from an EMBL/GenBank/DDBJ whole genome shotgun (WGS) entry which is preliminary data.</text>
</comment>
<sequence length="176" mass="19723">MASIPRLLASSSFPSFNPAGEERKEAVYVAAVPLRASKGPAQIAVSAAYSIGLWDLQHWMVIIKPSHHHSHAYAFDFQPKDPEDIQVVLAALTQKQVPGVVLKRKLARLPKRRCWFVGFSTCSNQEDDTGSINVAENFTNAWNTDLIIGKRDCRHFTNDLVIVLTGKYHILDRIQQ</sequence>
<dbReference type="OrthoDB" id="1920822at2759"/>
<dbReference type="EMBL" id="LFYR01000025">
    <property type="protein sequence ID" value="KMZ76478.1"/>
    <property type="molecule type" value="Genomic_DNA"/>
</dbReference>